<dbReference type="InterPro" id="IPR000182">
    <property type="entry name" value="GNAT_dom"/>
</dbReference>
<keyword evidence="1 3" id="KW-0808">Transferase</keyword>
<dbReference type="HOGENOM" id="CLU_013985_11_9_10"/>
<dbReference type="RefSeq" id="WP_045802279.1">
    <property type="nucleotide sequence ID" value="NZ_CP011071.1"/>
</dbReference>
<dbReference type="KEGG" id="mlt:VC82_2050"/>
<evidence type="ECO:0000313" key="4">
    <source>
        <dbReference type="Proteomes" id="UP000032726"/>
    </source>
</evidence>
<dbReference type="SUPFAM" id="SSF55729">
    <property type="entry name" value="Acyl-CoA N-acyltransferases (Nat)"/>
    <property type="match status" value="1"/>
</dbReference>
<dbReference type="EMBL" id="CP011071">
    <property type="protein sequence ID" value="AKA35649.1"/>
    <property type="molecule type" value="Genomic_DNA"/>
</dbReference>
<evidence type="ECO:0000313" key="3">
    <source>
        <dbReference type="EMBL" id="AKA35649.1"/>
    </source>
</evidence>
<organism evidence="3 4">
    <name type="scientific">Flagellimonas lutaonensis</name>
    <dbReference type="NCBI Taxonomy" id="516051"/>
    <lineage>
        <taxon>Bacteria</taxon>
        <taxon>Pseudomonadati</taxon>
        <taxon>Bacteroidota</taxon>
        <taxon>Flavobacteriia</taxon>
        <taxon>Flavobacteriales</taxon>
        <taxon>Flavobacteriaceae</taxon>
        <taxon>Flagellimonas</taxon>
    </lineage>
</organism>
<reference evidence="3 4" key="1">
    <citation type="submission" date="2015-03" db="EMBL/GenBank/DDBJ databases">
        <title>Complete genome sequence of Muricauda lutaonensis CC-HSB-11T, isolated from a coastal hot spring.</title>
        <authorList>
            <person name="Kim K.M."/>
        </authorList>
    </citation>
    <scope>NUCLEOTIDE SEQUENCE [LARGE SCALE GENOMIC DNA]</scope>
    <source>
        <strain evidence="3 4">CC-HSB-11</strain>
    </source>
</reference>
<dbReference type="Proteomes" id="UP000032726">
    <property type="component" value="Chromosome"/>
</dbReference>
<dbReference type="Pfam" id="PF00583">
    <property type="entry name" value="Acetyltransf_1"/>
    <property type="match status" value="1"/>
</dbReference>
<dbReference type="AlphaFoldDB" id="A0A0D5YUS9"/>
<name>A0A0D5YUS9_9FLAO</name>
<sequence>MASLQYLEIVSFDPKYAKDFARLNIEWLDKYFVVEPHDAALLEKCEETIINRGGHIFFTLDGETIMGTVALIPMADDVYELGKMAVSEAYQGRKVGQLLLQHCIDFGKEQGWKKLVLYSNTILENAIHIYRKYGFVEVPLEPNTTYLRSNIKMERPL</sequence>
<dbReference type="PANTHER" id="PTHR13947">
    <property type="entry name" value="GNAT FAMILY N-ACETYLTRANSFERASE"/>
    <property type="match status" value="1"/>
</dbReference>
<gene>
    <name evidence="3" type="ORF">VC82_2050</name>
</gene>
<proteinExistence type="predicted"/>
<dbReference type="InterPro" id="IPR050769">
    <property type="entry name" value="NAT_camello-type"/>
</dbReference>
<protein>
    <submittedName>
        <fullName evidence="3">GNAT family acetyltransferase</fullName>
    </submittedName>
</protein>
<dbReference type="PATRIC" id="fig|516051.4.peg.2112"/>
<dbReference type="PANTHER" id="PTHR13947:SF37">
    <property type="entry name" value="LD18367P"/>
    <property type="match status" value="1"/>
</dbReference>
<dbReference type="CDD" id="cd04301">
    <property type="entry name" value="NAT_SF"/>
    <property type="match status" value="1"/>
</dbReference>
<evidence type="ECO:0000259" key="2">
    <source>
        <dbReference type="PROSITE" id="PS51186"/>
    </source>
</evidence>
<keyword evidence="4" id="KW-1185">Reference proteome</keyword>
<accession>A0A0D5YUS9</accession>
<dbReference type="Gene3D" id="3.40.630.30">
    <property type="match status" value="1"/>
</dbReference>
<dbReference type="OrthoDB" id="1431064at2"/>
<dbReference type="STRING" id="516051.VC82_2050"/>
<dbReference type="PROSITE" id="PS51186">
    <property type="entry name" value="GNAT"/>
    <property type="match status" value="1"/>
</dbReference>
<dbReference type="GO" id="GO:0008080">
    <property type="term" value="F:N-acetyltransferase activity"/>
    <property type="evidence" value="ECO:0007669"/>
    <property type="project" value="InterPro"/>
</dbReference>
<dbReference type="InterPro" id="IPR016181">
    <property type="entry name" value="Acyl_CoA_acyltransferase"/>
</dbReference>
<feature type="domain" description="N-acetyltransferase" evidence="2">
    <location>
        <begin position="7"/>
        <end position="157"/>
    </location>
</feature>
<evidence type="ECO:0000256" key="1">
    <source>
        <dbReference type="ARBA" id="ARBA00022679"/>
    </source>
</evidence>